<feature type="compositionally biased region" description="Basic residues" evidence="1">
    <location>
        <begin position="18"/>
        <end position="27"/>
    </location>
</feature>
<proteinExistence type="predicted"/>
<name>A0A6J4VE10_9BACT</name>
<feature type="compositionally biased region" description="Basic residues" evidence="1">
    <location>
        <begin position="36"/>
        <end position="60"/>
    </location>
</feature>
<sequence>QQRLGRCRPPRPPAHGPAARHRLRHPHAATGGGGGARRRCRRGGLRLGGHHRREPGRGRARPAGDGPPSARPSAPVSRRRQGGEKSPGRGL</sequence>
<protein>
    <submittedName>
        <fullName evidence="2">Tryptophan synthase alpha chain</fullName>
        <ecNumber evidence="2">4.2.1.20</ecNumber>
    </submittedName>
</protein>
<feature type="compositionally biased region" description="Low complexity" evidence="1">
    <location>
        <begin position="61"/>
        <end position="76"/>
    </location>
</feature>
<dbReference type="AlphaFoldDB" id="A0A6J4VE10"/>
<feature type="region of interest" description="Disordered" evidence="1">
    <location>
        <begin position="1"/>
        <end position="91"/>
    </location>
</feature>
<gene>
    <name evidence="2" type="ORF">AVDCRST_MAG19-3184</name>
</gene>
<accession>A0A6J4VE10</accession>
<dbReference type="EMBL" id="CADCWL010000169">
    <property type="protein sequence ID" value="CAA9574621.1"/>
    <property type="molecule type" value="Genomic_DNA"/>
</dbReference>
<dbReference type="EC" id="4.2.1.20" evidence="2"/>
<evidence type="ECO:0000256" key="1">
    <source>
        <dbReference type="SAM" id="MobiDB-lite"/>
    </source>
</evidence>
<organism evidence="2">
    <name type="scientific">uncultured Thermomicrobiales bacterium</name>
    <dbReference type="NCBI Taxonomy" id="1645740"/>
    <lineage>
        <taxon>Bacteria</taxon>
        <taxon>Pseudomonadati</taxon>
        <taxon>Thermomicrobiota</taxon>
        <taxon>Thermomicrobia</taxon>
        <taxon>Thermomicrobiales</taxon>
        <taxon>environmental samples</taxon>
    </lineage>
</organism>
<feature type="compositionally biased region" description="Basic and acidic residues" evidence="1">
    <location>
        <begin position="81"/>
        <end position="91"/>
    </location>
</feature>
<feature type="non-terminal residue" evidence="2">
    <location>
        <position position="1"/>
    </location>
</feature>
<reference evidence="2" key="1">
    <citation type="submission" date="2020-02" db="EMBL/GenBank/DDBJ databases">
        <authorList>
            <person name="Meier V. D."/>
        </authorList>
    </citation>
    <scope>NUCLEOTIDE SEQUENCE</scope>
    <source>
        <strain evidence="2">AVDCRST_MAG19</strain>
    </source>
</reference>
<evidence type="ECO:0000313" key="2">
    <source>
        <dbReference type="EMBL" id="CAA9574621.1"/>
    </source>
</evidence>
<feature type="non-terminal residue" evidence="2">
    <location>
        <position position="91"/>
    </location>
</feature>
<dbReference type="GO" id="GO:0004834">
    <property type="term" value="F:tryptophan synthase activity"/>
    <property type="evidence" value="ECO:0007669"/>
    <property type="project" value="UniProtKB-EC"/>
</dbReference>
<keyword evidence="2" id="KW-0456">Lyase</keyword>